<dbReference type="OrthoDB" id="257964at2"/>
<comment type="caution">
    <text evidence="1">The sequence shown here is derived from an EMBL/GenBank/DDBJ whole genome shotgun (WGS) entry which is preliminary data.</text>
</comment>
<dbReference type="EMBL" id="BATM01000028">
    <property type="protein sequence ID" value="GAD80223.1"/>
    <property type="molecule type" value="Genomic_DNA"/>
</dbReference>
<gene>
    <name evidence="1" type="ORF">VEZ01S_28_00060</name>
</gene>
<protein>
    <recommendedName>
        <fullName evidence="3">DNA phosphorothioation-dependent restriction protein DptF</fullName>
    </recommendedName>
</protein>
<dbReference type="RefSeq" id="WP_021713931.1">
    <property type="nucleotide sequence ID" value="NZ_BATM01000028.1"/>
</dbReference>
<dbReference type="Proteomes" id="UP000016562">
    <property type="component" value="Unassembled WGS sequence"/>
</dbReference>
<reference evidence="1 2" key="1">
    <citation type="submission" date="2013-09" db="EMBL/GenBank/DDBJ databases">
        <title>Whole genome shotgun sequence of Vibrio ezurae NBRC 102218.</title>
        <authorList>
            <person name="Yoshida I."/>
            <person name="Hosoyama A."/>
            <person name="Numata M."/>
            <person name="Hashimoto M."/>
            <person name="Hosoyama Y."/>
            <person name="Tsuchikane K."/>
            <person name="Noguchi M."/>
            <person name="Hirakata S."/>
            <person name="Ichikawa N."/>
            <person name="Ohji S."/>
            <person name="Yamazoe A."/>
            <person name="Fujita N."/>
        </authorList>
    </citation>
    <scope>NUCLEOTIDE SEQUENCE [LARGE SCALE GENOMIC DNA]</scope>
    <source>
        <strain evidence="1 2">NBRC 102218</strain>
    </source>
</reference>
<dbReference type="InterPro" id="IPR017647">
    <property type="entry name" value="Dnd_assoc_3"/>
</dbReference>
<evidence type="ECO:0008006" key="3">
    <source>
        <dbReference type="Google" id="ProtNLM"/>
    </source>
</evidence>
<dbReference type="eggNOG" id="COG0433">
    <property type="taxonomic scope" value="Bacteria"/>
</dbReference>
<keyword evidence="2" id="KW-1185">Reference proteome</keyword>
<name>U3CPX7_9VIBR</name>
<dbReference type="AlphaFoldDB" id="U3CPX7"/>
<evidence type="ECO:0000313" key="2">
    <source>
        <dbReference type="Proteomes" id="UP000016562"/>
    </source>
</evidence>
<dbReference type="NCBIfam" id="TIGR03238">
    <property type="entry name" value="dnd_assoc_3"/>
    <property type="match status" value="1"/>
</dbReference>
<accession>U3CPX7</accession>
<evidence type="ECO:0000313" key="1">
    <source>
        <dbReference type="EMBL" id="GAD80223.1"/>
    </source>
</evidence>
<proteinExistence type="predicted"/>
<organism evidence="1 2">
    <name type="scientific">Vibrio ezurae NBRC 102218</name>
    <dbReference type="NCBI Taxonomy" id="1219080"/>
    <lineage>
        <taxon>Bacteria</taxon>
        <taxon>Pseudomonadati</taxon>
        <taxon>Pseudomonadota</taxon>
        <taxon>Gammaproteobacteria</taxon>
        <taxon>Vibrionales</taxon>
        <taxon>Vibrionaceae</taxon>
        <taxon>Vibrio</taxon>
    </lineage>
</organism>
<dbReference type="STRING" id="1219080.VEZ01S_28_00060"/>
<sequence length="531" mass="60786">MKLEQALSILSKSSPYAVSTEREHNQDILADFKSYMYITTDIESDFKKSLTSAKKNDIIFLCGSSGDGKSEILTQYSKAYQATHEFHLDATHSFNPCQTAINALDERFAQFKETDKPLVIGINIGMLGNYAEEGAEQHNDIKASIKAFLEHQPTNIPDNHIFLDFEQYPKFTLSHETCTSDFAARFLARLTDSTLDNPFYALYKNEVHKSGHNKLTANYALLGLDSVQKNVITLLLKTRLIKDRFLTARALLDFVFQILAGDGYLFDNLFSGADNELLEHIQSFDPSNIHTRKVDEFVLQFGLGIEDKGFVQLKDKVKALGVFDVLSAASYLRMVYLLKDEEEFLNEYINELKVDFDNLLVDKYANIWLLHREFDGSAPQKKELNRFYKDTLIAAVHRYCNRNSPSLDKDQFFISEYNGFKTAVEFEVKPDFFSIKTQAVNKIGSFNAHIKIDEHSLSPMPISINLLELLEKINQGYRPNKHDKNAVLLLDEVIEQIITVANEKNTLFILKDDKRYKVINEDNEYFEVSGL</sequence>